<dbReference type="Proteomes" id="UP000328092">
    <property type="component" value="Unassembled WGS sequence"/>
</dbReference>
<keyword evidence="1" id="KW-0812">Transmembrane</keyword>
<name>A0A508T6M4_9BRAD</name>
<keyword evidence="3" id="KW-1185">Reference proteome</keyword>
<reference evidence="2" key="1">
    <citation type="submission" date="2019-02" db="EMBL/GenBank/DDBJ databases">
        <authorList>
            <person name="Pothier F.J."/>
        </authorList>
    </citation>
    <scope>NUCLEOTIDE SEQUENCE</scope>
    <source>
        <strain evidence="2">CI-1B</strain>
    </source>
</reference>
<evidence type="ECO:0000256" key="1">
    <source>
        <dbReference type="SAM" id="Phobius"/>
    </source>
</evidence>
<dbReference type="EMBL" id="CAADFC020000011">
    <property type="protein sequence ID" value="VIO70549.1"/>
    <property type="molecule type" value="Genomic_DNA"/>
</dbReference>
<comment type="caution">
    <text evidence="2">The sequence shown here is derived from an EMBL/GenBank/DDBJ whole genome shotgun (WGS) entry which is preliminary data.</text>
</comment>
<organism evidence="2 3">
    <name type="scientific">Bradyrhizobium ivorense</name>
    <dbReference type="NCBI Taxonomy" id="2511166"/>
    <lineage>
        <taxon>Bacteria</taxon>
        <taxon>Pseudomonadati</taxon>
        <taxon>Pseudomonadota</taxon>
        <taxon>Alphaproteobacteria</taxon>
        <taxon>Hyphomicrobiales</taxon>
        <taxon>Nitrobacteraceae</taxon>
        <taxon>Bradyrhizobium</taxon>
    </lineage>
</organism>
<keyword evidence="1" id="KW-0472">Membrane</keyword>
<evidence type="ECO:0000313" key="3">
    <source>
        <dbReference type="Proteomes" id="UP000328092"/>
    </source>
</evidence>
<accession>A0A508T6M4</accession>
<protein>
    <submittedName>
        <fullName evidence="2">Uncharacterized protein</fullName>
    </submittedName>
</protein>
<dbReference type="AlphaFoldDB" id="A0A508T6M4"/>
<gene>
    <name evidence="2" type="ORF">CI1B_32030</name>
</gene>
<feature type="transmembrane region" description="Helical" evidence="1">
    <location>
        <begin position="21"/>
        <end position="39"/>
    </location>
</feature>
<evidence type="ECO:0000313" key="2">
    <source>
        <dbReference type="EMBL" id="VIO70549.1"/>
    </source>
</evidence>
<proteinExistence type="predicted"/>
<sequence length="52" mass="5878">MTARRRAWDARVPHAEPRRKANELGVSSLLVTGIIPLILERMLADQEPKLNS</sequence>
<keyword evidence="1" id="KW-1133">Transmembrane helix</keyword>